<dbReference type="PANTHER" id="PTHR13366">
    <property type="entry name" value="MALARIA ANTIGEN-RELATED"/>
    <property type="match status" value="1"/>
</dbReference>
<sequence length="1111" mass="123382">MELEPHFISLSTKFLFINYGGQFSDYRNELNTLLNELNSLDYKNQQITDVKAPIRLIESFVNIPTAEDTLIVKACCLIKTLVNRQKITLPANVAVGQISWLLKCLDRCFYQVVCEVLGTVQLLLRHCGEHVGVFAGVLVADGDGVLVRLLGDPDYKRVERGSGNCEWSSSGEIYLAAMTCLEAMLEACEDGALLEKQLPLVGDAILGLAFRVKPDVLPEASFYSLVVSAFNCLRLVAVQQEEWLGENLGQLLGLAKAYMMYGIPGINQLSPGKVMVSQQGVPEPQHIPMNKGGKVPKTRKTRTPAKAGKGGRNEAKRPTGSTWDEHSRQPYSEHSLVLEPAPVANYNSSNAYRTSDSDFSESESSRVQIDRQKLSKLRLSALTLISSITQNVEKRIMFGYWHALFPDESRTPATVSLLNCVLKDPSPKCRIAAIQATSFMLYKSKPFLIQAESSKKPPTSFTPFSIALGNIVHEMYDMMTQALADESDLSVLTQILKCLTVFIQATPFHRLRTGIVTKFVRFVRILTRHKDPTIKVGALMVMGFLISVNEITPEISAVVGIPRTEIINKSNETRKKNTAEALAVQFNDEEEEYVPSDDEPEVPSTEDVDCASADDHPTTKVCWLLQIALEYLGVTVSAKHHIQGPCSVMPVRMECLQVLSAMTSHYSLLVGQLPLVAEALRASFRDAIPEIKLYAGRVLDLLGHSINTSLLLRVTVDPDELTNSVAFWTAMLPTVTEQIQDMQQNAALRAICCDALGNLGVHVFEKLPRKSQLALVSLLTGCTFDEDSGVGSAAVRALSVYILFPSLRGDLCYVENTVEAILRILRDPNVAARVKASWSLGNITDALVLNGGGDSVERVEDDLLRRVFEAAIVAAGDNDKVRCNSVRTIGNVLRMIREDQLTKSAWVELCQKSIDKLVQNILSSNNVKVKWNACFAAGNLMRNDLMFSAESHRIDWQRQIFPALCQIVINSNNFKVRINSAAALAVVDNRAHYATHFVPIWTALLKALEQSDNLIDYNEYKHRDNLQEQLCLSLSHFLRLANRDDLPAMGQELLPLVDAVRANWDRVLNRILPEKSAQLIEANVRLREMQPLLKSAEAKTAAEMILNCFRQ</sequence>
<accession>A0A1Q3FXF7</accession>
<name>A0A1Q3FXF7_CULTA</name>
<dbReference type="EMBL" id="GFDL01002922">
    <property type="protein sequence ID" value="JAV32123.1"/>
    <property type="molecule type" value="Transcribed_RNA"/>
</dbReference>
<evidence type="ECO:0000256" key="1">
    <source>
        <dbReference type="ARBA" id="ARBA00015263"/>
    </source>
</evidence>
<evidence type="ECO:0000256" key="2">
    <source>
        <dbReference type="SAM" id="MobiDB-lite"/>
    </source>
</evidence>
<dbReference type="InterPro" id="IPR052107">
    <property type="entry name" value="HEAT6"/>
</dbReference>
<feature type="compositionally biased region" description="Acidic residues" evidence="2">
    <location>
        <begin position="593"/>
        <end position="609"/>
    </location>
</feature>
<evidence type="ECO:0000313" key="4">
    <source>
        <dbReference type="EMBL" id="JAV32123.1"/>
    </source>
</evidence>
<dbReference type="InterPro" id="IPR016024">
    <property type="entry name" value="ARM-type_fold"/>
</dbReference>
<feature type="region of interest" description="Disordered" evidence="2">
    <location>
        <begin position="276"/>
        <end position="332"/>
    </location>
</feature>
<organism evidence="4">
    <name type="scientific">Culex tarsalis</name>
    <name type="common">Encephalitis mosquito</name>
    <dbReference type="NCBI Taxonomy" id="7177"/>
    <lineage>
        <taxon>Eukaryota</taxon>
        <taxon>Metazoa</taxon>
        <taxon>Ecdysozoa</taxon>
        <taxon>Arthropoda</taxon>
        <taxon>Hexapoda</taxon>
        <taxon>Insecta</taxon>
        <taxon>Pterygota</taxon>
        <taxon>Neoptera</taxon>
        <taxon>Endopterygota</taxon>
        <taxon>Diptera</taxon>
        <taxon>Nematocera</taxon>
        <taxon>Culicoidea</taxon>
        <taxon>Culicidae</taxon>
        <taxon>Culicinae</taxon>
        <taxon>Culicini</taxon>
        <taxon>Culex</taxon>
        <taxon>Culex</taxon>
    </lineage>
</organism>
<dbReference type="Gene3D" id="1.25.10.10">
    <property type="entry name" value="Leucine-rich Repeat Variant"/>
    <property type="match status" value="3"/>
</dbReference>
<evidence type="ECO:0000259" key="3">
    <source>
        <dbReference type="Pfam" id="PF13251"/>
    </source>
</evidence>
<dbReference type="SUPFAM" id="SSF48371">
    <property type="entry name" value="ARM repeat"/>
    <property type="match status" value="1"/>
</dbReference>
<feature type="domain" description="DUF4042" evidence="3">
    <location>
        <begin position="376"/>
        <end position="555"/>
    </location>
</feature>
<feature type="compositionally biased region" description="Basic and acidic residues" evidence="2">
    <location>
        <begin position="311"/>
        <end position="328"/>
    </location>
</feature>
<feature type="compositionally biased region" description="Basic residues" evidence="2">
    <location>
        <begin position="294"/>
        <end position="303"/>
    </location>
</feature>
<dbReference type="Pfam" id="PF13251">
    <property type="entry name" value="DUF4042"/>
    <property type="match status" value="1"/>
</dbReference>
<feature type="region of interest" description="Disordered" evidence="2">
    <location>
        <begin position="593"/>
        <end position="612"/>
    </location>
</feature>
<protein>
    <recommendedName>
        <fullName evidence="1">HEAT repeat-containing protein 6</fullName>
    </recommendedName>
</protein>
<proteinExistence type="predicted"/>
<dbReference type="InterPro" id="IPR011989">
    <property type="entry name" value="ARM-like"/>
</dbReference>
<dbReference type="PANTHER" id="PTHR13366:SF0">
    <property type="entry name" value="HEAT REPEAT-CONTAINING PROTEIN 6"/>
    <property type="match status" value="1"/>
</dbReference>
<reference evidence="4" key="1">
    <citation type="submission" date="2017-01" db="EMBL/GenBank/DDBJ databases">
        <title>A deep insight into the sialotranscriptome of adult male and female Cluex tarsalis mosquitoes.</title>
        <authorList>
            <person name="Ribeiro J.M."/>
            <person name="Moreira F."/>
            <person name="Bernard K.A."/>
            <person name="Calvo E."/>
        </authorList>
    </citation>
    <scope>NUCLEOTIDE SEQUENCE</scope>
    <source>
        <strain evidence="4">Kern County</strain>
        <tissue evidence="4">Salivary glands</tissue>
    </source>
</reference>
<dbReference type="AlphaFoldDB" id="A0A1Q3FXF7"/>
<dbReference type="InterPro" id="IPR025283">
    <property type="entry name" value="DUF4042"/>
</dbReference>